<evidence type="ECO:0000313" key="3">
    <source>
        <dbReference type="EMBL" id="UVI29533.1"/>
    </source>
</evidence>
<dbReference type="Gene3D" id="3.40.190.10">
    <property type="entry name" value="Periplasmic binding protein-like II"/>
    <property type="match status" value="1"/>
</dbReference>
<dbReference type="PANTHER" id="PTHR43649:SF12">
    <property type="entry name" value="DIACETYLCHITOBIOSE BINDING PROTEIN DASA"/>
    <property type="match status" value="1"/>
</dbReference>
<keyword evidence="2" id="KW-0732">Signal</keyword>
<feature type="chain" id="PRO_5046054259" evidence="2">
    <location>
        <begin position="22"/>
        <end position="486"/>
    </location>
</feature>
<feature type="compositionally biased region" description="Polar residues" evidence="1">
    <location>
        <begin position="25"/>
        <end position="36"/>
    </location>
</feature>
<feature type="region of interest" description="Disordered" evidence="1">
    <location>
        <begin position="25"/>
        <end position="65"/>
    </location>
</feature>
<gene>
    <name evidence="3" type="ORF">L1F29_29630</name>
</gene>
<feature type="signal peptide" evidence="2">
    <location>
        <begin position="1"/>
        <end position="21"/>
    </location>
</feature>
<dbReference type="EMBL" id="CP091430">
    <property type="protein sequence ID" value="UVI29533.1"/>
    <property type="molecule type" value="Genomic_DNA"/>
</dbReference>
<name>A0ABY5SB58_9BACL</name>
<proteinExistence type="predicted"/>
<feature type="compositionally biased region" description="Basic and acidic residues" evidence="1">
    <location>
        <begin position="39"/>
        <end position="56"/>
    </location>
</feature>
<dbReference type="Pfam" id="PF01547">
    <property type="entry name" value="SBP_bac_1"/>
    <property type="match status" value="1"/>
</dbReference>
<organism evidence="3 4">
    <name type="scientific">Paenibacillus spongiae</name>
    <dbReference type="NCBI Taxonomy" id="2909671"/>
    <lineage>
        <taxon>Bacteria</taxon>
        <taxon>Bacillati</taxon>
        <taxon>Bacillota</taxon>
        <taxon>Bacilli</taxon>
        <taxon>Bacillales</taxon>
        <taxon>Paenibacillaceae</taxon>
        <taxon>Paenibacillus</taxon>
    </lineage>
</organism>
<evidence type="ECO:0000256" key="2">
    <source>
        <dbReference type="SAM" id="SignalP"/>
    </source>
</evidence>
<protein>
    <submittedName>
        <fullName evidence="3">Extracellular solute-binding protein</fullName>
    </submittedName>
</protein>
<dbReference type="PANTHER" id="PTHR43649">
    <property type="entry name" value="ARABINOSE-BINDING PROTEIN-RELATED"/>
    <property type="match status" value="1"/>
</dbReference>
<reference evidence="3" key="1">
    <citation type="submission" date="2022-01" db="EMBL/GenBank/DDBJ databases">
        <title>Paenibacillus spongiae sp. nov., isolated from marine sponge.</title>
        <authorList>
            <person name="Li Z."/>
            <person name="Zhang M."/>
        </authorList>
    </citation>
    <scope>NUCLEOTIDE SEQUENCE</scope>
    <source>
        <strain evidence="3">PHS-Z3</strain>
    </source>
</reference>
<evidence type="ECO:0000313" key="4">
    <source>
        <dbReference type="Proteomes" id="UP001057877"/>
    </source>
</evidence>
<keyword evidence="4" id="KW-1185">Reference proteome</keyword>
<accession>A0ABY5SB58</accession>
<dbReference type="Proteomes" id="UP001057877">
    <property type="component" value="Chromosome"/>
</dbReference>
<dbReference type="RefSeq" id="WP_258385622.1">
    <property type="nucleotide sequence ID" value="NZ_CP091430.1"/>
</dbReference>
<dbReference type="InterPro" id="IPR050490">
    <property type="entry name" value="Bact_solute-bd_prot1"/>
</dbReference>
<dbReference type="PROSITE" id="PS51257">
    <property type="entry name" value="PROKAR_LIPOPROTEIN"/>
    <property type="match status" value="1"/>
</dbReference>
<dbReference type="SUPFAM" id="SSF53850">
    <property type="entry name" value="Periplasmic binding protein-like II"/>
    <property type="match status" value="1"/>
</dbReference>
<evidence type="ECO:0000256" key="1">
    <source>
        <dbReference type="SAM" id="MobiDB-lite"/>
    </source>
</evidence>
<sequence>MKAKKWIALSLILMLVTAVLAGCSGNSSEKPNNSGNKEPVADDKPSEDKKDGEKTAPEAAGDGLIPDVKGELTTLVVMGQLNASDPDLGGVYDYFKEFYPNLKLKQLDIVHEEYAPDELTKAIAAGNTPDLYVTVPGDIPDLISKKYIEPLGSLLDANPSYVETLNPAALDMNKIGGETYGITWMTLPQTWMINTDLFEKMGVPVPTDDWTVDEFIEINKQMVDKANGITGSNPNPVDPWLLFSFLEAYGVKGVKTVDGKPVSSFAEEPNAIQAVEKWIEYTTKSNIAFTAEEMSKFGIADPWSAYWHKGHAGMVPWSLWGQPYNNDTKKNSFNWTVVRQPQGPGGRGAIAYGITMAVFPTSEKKELAMKYIQIVTSKHFYENAKMKDPKTGITSPLTLSPNEPIFPVGIPAINVQFKTAEENQSALDGFVRAMQDAKIVDYGGFGQTALNEMTARLPDVAAGKVQIPDMLKDLDQVMNTTYYKSK</sequence>
<dbReference type="InterPro" id="IPR006059">
    <property type="entry name" value="SBP"/>
</dbReference>